<feature type="transmembrane region" description="Helical" evidence="1">
    <location>
        <begin position="234"/>
        <end position="260"/>
    </location>
</feature>
<protein>
    <submittedName>
        <fullName evidence="2">Uncharacterized protein</fullName>
    </submittedName>
</protein>
<feature type="transmembrane region" description="Helical" evidence="1">
    <location>
        <begin position="198"/>
        <end position="214"/>
    </location>
</feature>
<reference evidence="2 3" key="1">
    <citation type="submission" date="2023-04" db="EMBL/GenBank/DDBJ databases">
        <title>Spirochaete genome identified in red abalone sample constitutes a novel genus.</title>
        <authorList>
            <person name="Sharma S.P."/>
            <person name="Purcell C.M."/>
            <person name="Hyde J.R."/>
            <person name="Severin A.J."/>
        </authorList>
    </citation>
    <scope>NUCLEOTIDE SEQUENCE [LARGE SCALE GENOMIC DNA]</scope>
    <source>
        <strain evidence="2 3">SP-2023</strain>
    </source>
</reference>
<name>A0ABY8MJY9_9SPIO</name>
<evidence type="ECO:0000256" key="1">
    <source>
        <dbReference type="SAM" id="Phobius"/>
    </source>
</evidence>
<proteinExistence type="predicted"/>
<feature type="transmembrane region" description="Helical" evidence="1">
    <location>
        <begin position="533"/>
        <end position="552"/>
    </location>
</feature>
<feature type="transmembrane region" description="Helical" evidence="1">
    <location>
        <begin position="564"/>
        <end position="584"/>
    </location>
</feature>
<keyword evidence="1" id="KW-0472">Membrane</keyword>
<feature type="transmembrane region" description="Helical" evidence="1">
    <location>
        <begin position="86"/>
        <end position="108"/>
    </location>
</feature>
<gene>
    <name evidence="2" type="ORF">P0082_05610</name>
</gene>
<feature type="transmembrane region" description="Helical" evidence="1">
    <location>
        <begin position="663"/>
        <end position="686"/>
    </location>
</feature>
<feature type="transmembrane region" description="Helical" evidence="1">
    <location>
        <begin position="698"/>
        <end position="717"/>
    </location>
</feature>
<evidence type="ECO:0000313" key="2">
    <source>
        <dbReference type="EMBL" id="WGK70337.1"/>
    </source>
</evidence>
<sequence>MNFKNNRVLTVWLVGILPLVVFVLSSGYAVLALWQAKSLQTPGIDFTFWVGRDIIRSMKLSIVSSAYLSAFLLWKLPRNIWRSKSKLTLGGLAAFLAVQGLLCLDYIAKFNWFSDDGVTAKGLVIIGFTAINGILLSLMAGGFSLRCFLVHNFKVSGLKVQCLLLSLNFLCLGIFWQAEGLALFFHHVTGWNILFKKMSALLIVIVSLSVCIVGRKRPYSLEHIIDTSPDKDRLFSWLPWAQQICFVLVYLLGSGILLNFSGILKGFSYPSLLGVLLMLSYLLWRLSPKRLVFYWPPKTLAIYYEIVLFTVLLGGFFLLRNLLKVGELRAIYDSLKYWLLLLSLLALLSFWRNYPKRINYSLIRVLGSSVVGILVFHLLGILANPGWIGGDALIWLRSTALGVATPLRVGIWPSRFFPLAHQIYDWVIFTPFYRSPSPYLVQNALMLLLGTLLLYYALPRGRRPVHKVVCLYILLLILQLPELITIFGDVIFPEKSLYLLFAWFFLALRYAEQSKTSYLRYILAWLPLTLATYFKEPVFVICVVYGLGRLLFCRQQDTRPQKFFSYLLLGSALLFLLLYMRFSYTSGPTFITGRNSELSLIDRFLSVVRNTGGIYVLPMLWALWRLYCVVVRGERGLIKADLLLWAGLAYSLCYLILGIMLNYYFFPALLLILYALSFYLSGFLSPTTSEQAGQTKKWRLLSIRSGAIALMLLQGVLSAQKVQVNIQAANHYQNHRKSFLPICSSLNNLIQNKWTVYIGNSWSASWYMAGVNSGIRYLNHEASEASMPHKFSPEEPIDILTDDTVLEQKSLVFFPGYTESEEVAAIVNAMQKGQTIYYLGESSSLTIVPGLGGSVYSVGAVPTQFARQYGLKPVLFSQSTAVEQAPQ</sequence>
<keyword evidence="1" id="KW-0812">Transmembrane</keyword>
<feature type="transmembrane region" description="Helical" evidence="1">
    <location>
        <begin position="636"/>
        <end position="657"/>
    </location>
</feature>
<keyword evidence="3" id="KW-1185">Reference proteome</keyword>
<dbReference type="Proteomes" id="UP001228690">
    <property type="component" value="Chromosome"/>
</dbReference>
<feature type="transmembrane region" description="Helical" evidence="1">
    <location>
        <begin position="439"/>
        <end position="458"/>
    </location>
</feature>
<feature type="transmembrane region" description="Helical" evidence="1">
    <location>
        <begin position="160"/>
        <end position="178"/>
    </location>
</feature>
<keyword evidence="1" id="KW-1133">Transmembrane helix</keyword>
<feature type="transmembrane region" description="Helical" evidence="1">
    <location>
        <begin position="54"/>
        <end position="74"/>
    </location>
</feature>
<feature type="transmembrane region" description="Helical" evidence="1">
    <location>
        <begin position="363"/>
        <end position="383"/>
    </location>
</feature>
<evidence type="ECO:0000313" key="3">
    <source>
        <dbReference type="Proteomes" id="UP001228690"/>
    </source>
</evidence>
<organism evidence="2 3">
    <name type="scientific">Candidatus Haliotispira prima</name>
    <dbReference type="NCBI Taxonomy" id="3034016"/>
    <lineage>
        <taxon>Bacteria</taxon>
        <taxon>Pseudomonadati</taxon>
        <taxon>Spirochaetota</taxon>
        <taxon>Spirochaetia</taxon>
        <taxon>Spirochaetales</taxon>
        <taxon>Spirochaetaceae</taxon>
        <taxon>Candidatus Haliotispira</taxon>
    </lineage>
</organism>
<feature type="transmembrane region" description="Helical" evidence="1">
    <location>
        <begin position="604"/>
        <end position="624"/>
    </location>
</feature>
<feature type="transmembrane region" description="Helical" evidence="1">
    <location>
        <begin position="470"/>
        <end position="492"/>
    </location>
</feature>
<feature type="transmembrane region" description="Helical" evidence="1">
    <location>
        <begin position="335"/>
        <end position="351"/>
    </location>
</feature>
<feature type="transmembrane region" description="Helical" evidence="1">
    <location>
        <begin position="123"/>
        <end position="148"/>
    </location>
</feature>
<feature type="transmembrane region" description="Helical" evidence="1">
    <location>
        <begin position="300"/>
        <end position="323"/>
    </location>
</feature>
<dbReference type="EMBL" id="CP123443">
    <property type="protein sequence ID" value="WGK70337.1"/>
    <property type="molecule type" value="Genomic_DNA"/>
</dbReference>
<accession>A0ABY8MJY9</accession>
<feature type="transmembrane region" description="Helical" evidence="1">
    <location>
        <begin position="12"/>
        <end position="34"/>
    </location>
</feature>
<feature type="transmembrane region" description="Helical" evidence="1">
    <location>
        <begin position="266"/>
        <end position="284"/>
    </location>
</feature>
<dbReference type="RefSeq" id="WP_326928548.1">
    <property type="nucleotide sequence ID" value="NZ_CP123443.1"/>
</dbReference>